<keyword evidence="7 8" id="KW-0539">Nucleus</keyword>
<evidence type="ECO:0000313" key="12">
    <source>
        <dbReference type="Ensembl" id="ENSGMOP00000067694.1"/>
    </source>
</evidence>
<keyword evidence="4 8" id="KW-0238">DNA-binding</keyword>
<proteinExistence type="predicted"/>
<evidence type="ECO:0000256" key="4">
    <source>
        <dbReference type="ARBA" id="ARBA00023125"/>
    </source>
</evidence>
<dbReference type="InterPro" id="IPR001356">
    <property type="entry name" value="HD"/>
</dbReference>
<dbReference type="GO" id="GO:0030154">
    <property type="term" value="P:cell differentiation"/>
    <property type="evidence" value="ECO:0007669"/>
    <property type="project" value="TreeGrafter"/>
</dbReference>
<dbReference type="Pfam" id="PF00046">
    <property type="entry name" value="Homeodomain"/>
    <property type="match status" value="1"/>
</dbReference>
<dbReference type="AlphaFoldDB" id="A0A8C5CZW1"/>
<feature type="region of interest" description="Disordered" evidence="10">
    <location>
        <begin position="103"/>
        <end position="151"/>
    </location>
</feature>
<protein>
    <submittedName>
        <fullName evidence="12">NK3 homeobox 3</fullName>
    </submittedName>
</protein>
<accession>A0A8C5CZW1</accession>
<dbReference type="PANTHER" id="PTHR24340">
    <property type="entry name" value="HOMEOBOX PROTEIN NKX"/>
    <property type="match status" value="1"/>
</dbReference>
<evidence type="ECO:0000256" key="10">
    <source>
        <dbReference type="SAM" id="MobiDB-lite"/>
    </source>
</evidence>
<dbReference type="Ensembl" id="ENSGMOT00000069821.1">
    <property type="protein sequence ID" value="ENSGMOP00000067694.1"/>
    <property type="gene ID" value="ENSGMOG00000031636.1"/>
</dbReference>
<dbReference type="GO" id="GO:0005634">
    <property type="term" value="C:nucleus"/>
    <property type="evidence" value="ECO:0007669"/>
    <property type="project" value="UniProtKB-SubCell"/>
</dbReference>
<evidence type="ECO:0000256" key="9">
    <source>
        <dbReference type="RuleBase" id="RU000682"/>
    </source>
</evidence>
<keyword evidence="2" id="KW-0217">Developmental protein</keyword>
<dbReference type="PANTHER" id="PTHR24340:SF73">
    <property type="entry name" value="HOMEOBOX PROTEIN BAGPIPE-RELATED"/>
    <property type="match status" value="1"/>
</dbReference>
<dbReference type="InterPro" id="IPR050394">
    <property type="entry name" value="Homeobox_NK-like"/>
</dbReference>
<feature type="DNA-binding region" description="Homeobox" evidence="8">
    <location>
        <begin position="144"/>
        <end position="203"/>
    </location>
</feature>
<evidence type="ECO:0000259" key="11">
    <source>
        <dbReference type="PROSITE" id="PS50071"/>
    </source>
</evidence>
<dbReference type="GeneTree" id="ENSGT00940000165452"/>
<keyword evidence="3" id="KW-0805">Transcription regulation</keyword>
<dbReference type="Gene3D" id="1.10.10.60">
    <property type="entry name" value="Homeodomain-like"/>
    <property type="match status" value="1"/>
</dbReference>
<dbReference type="SMART" id="SM00389">
    <property type="entry name" value="HOX"/>
    <property type="match status" value="1"/>
</dbReference>
<evidence type="ECO:0000313" key="13">
    <source>
        <dbReference type="Proteomes" id="UP000694546"/>
    </source>
</evidence>
<feature type="domain" description="Homeobox" evidence="11">
    <location>
        <begin position="142"/>
        <end position="202"/>
    </location>
</feature>
<dbReference type="OrthoDB" id="6159439at2759"/>
<sequence length="301" mass="33523">MTLSLFPFSINDILSRGLEARENLKKGTTAEASRQPTCNAAEREAVGRGKARDQCRTVPAELPRAEVCGEGGDAPGPGLTTAGIYTSESYCGNFPRWGAKHTSLKEEREEERMHCSKHDNKDDDGGGDRFKFETKDSQPGSGSKKRSRAAFSHAQVYELERRFRVQKYLSGPERVDLAAALTLTETQVKIWFQNRRYKTKRRQLLLSTGLAPSSPRPGLLGKKVAVKVLVRDSQRQYPGGFPAVPLYSTHQYSPYLHCFHTWLPGSRPALLRGNWPTEAYIYKGLGGEDFGVKDISTNGQQ</sequence>
<evidence type="ECO:0000256" key="5">
    <source>
        <dbReference type="ARBA" id="ARBA00023155"/>
    </source>
</evidence>
<feature type="compositionally biased region" description="Basic and acidic residues" evidence="10">
    <location>
        <begin position="103"/>
        <end position="136"/>
    </location>
</feature>
<dbReference type="InterPro" id="IPR017970">
    <property type="entry name" value="Homeobox_CS"/>
</dbReference>
<evidence type="ECO:0000256" key="1">
    <source>
        <dbReference type="ARBA" id="ARBA00004123"/>
    </source>
</evidence>
<dbReference type="SUPFAM" id="SSF46689">
    <property type="entry name" value="Homeodomain-like"/>
    <property type="match status" value="1"/>
</dbReference>
<evidence type="ECO:0000256" key="6">
    <source>
        <dbReference type="ARBA" id="ARBA00023163"/>
    </source>
</evidence>
<keyword evidence="6" id="KW-0804">Transcription</keyword>
<dbReference type="PROSITE" id="PS00027">
    <property type="entry name" value="HOMEOBOX_1"/>
    <property type="match status" value="1"/>
</dbReference>
<reference evidence="12" key="2">
    <citation type="submission" date="2025-09" db="UniProtKB">
        <authorList>
            <consortium name="Ensembl"/>
        </authorList>
    </citation>
    <scope>IDENTIFICATION</scope>
</reference>
<evidence type="ECO:0000256" key="7">
    <source>
        <dbReference type="ARBA" id="ARBA00023242"/>
    </source>
</evidence>
<dbReference type="PRINTS" id="PR00024">
    <property type="entry name" value="HOMEOBOX"/>
</dbReference>
<keyword evidence="13" id="KW-1185">Reference proteome</keyword>
<gene>
    <name evidence="12" type="primary">nkx3.3</name>
</gene>
<dbReference type="InterPro" id="IPR009057">
    <property type="entry name" value="Homeodomain-like_sf"/>
</dbReference>
<dbReference type="PROSITE" id="PS50071">
    <property type="entry name" value="HOMEOBOX_2"/>
    <property type="match status" value="1"/>
</dbReference>
<reference evidence="12" key="1">
    <citation type="submission" date="2025-08" db="UniProtKB">
        <authorList>
            <consortium name="Ensembl"/>
        </authorList>
    </citation>
    <scope>IDENTIFICATION</scope>
</reference>
<evidence type="ECO:0000256" key="8">
    <source>
        <dbReference type="PROSITE-ProRule" id="PRU00108"/>
    </source>
</evidence>
<dbReference type="GO" id="GO:0000981">
    <property type="term" value="F:DNA-binding transcription factor activity, RNA polymerase II-specific"/>
    <property type="evidence" value="ECO:0007669"/>
    <property type="project" value="InterPro"/>
</dbReference>
<organism evidence="12 13">
    <name type="scientific">Gadus morhua</name>
    <name type="common">Atlantic cod</name>
    <dbReference type="NCBI Taxonomy" id="8049"/>
    <lineage>
        <taxon>Eukaryota</taxon>
        <taxon>Metazoa</taxon>
        <taxon>Chordata</taxon>
        <taxon>Craniata</taxon>
        <taxon>Vertebrata</taxon>
        <taxon>Euteleostomi</taxon>
        <taxon>Actinopterygii</taxon>
        <taxon>Neopterygii</taxon>
        <taxon>Teleostei</taxon>
        <taxon>Neoteleostei</taxon>
        <taxon>Acanthomorphata</taxon>
        <taxon>Zeiogadaria</taxon>
        <taxon>Gadariae</taxon>
        <taxon>Gadiformes</taxon>
        <taxon>Gadoidei</taxon>
        <taxon>Gadidae</taxon>
        <taxon>Gadus</taxon>
    </lineage>
</organism>
<evidence type="ECO:0000256" key="2">
    <source>
        <dbReference type="ARBA" id="ARBA00022473"/>
    </source>
</evidence>
<dbReference type="CDD" id="cd00086">
    <property type="entry name" value="homeodomain"/>
    <property type="match status" value="1"/>
</dbReference>
<dbReference type="Proteomes" id="UP000694546">
    <property type="component" value="Chromosome 15"/>
</dbReference>
<keyword evidence="5 8" id="KW-0371">Homeobox</keyword>
<evidence type="ECO:0000256" key="3">
    <source>
        <dbReference type="ARBA" id="ARBA00023015"/>
    </source>
</evidence>
<dbReference type="GO" id="GO:0000978">
    <property type="term" value="F:RNA polymerase II cis-regulatory region sequence-specific DNA binding"/>
    <property type="evidence" value="ECO:0007669"/>
    <property type="project" value="TreeGrafter"/>
</dbReference>
<comment type="subcellular location">
    <subcellularLocation>
        <location evidence="1 8 9">Nucleus</location>
    </subcellularLocation>
</comment>
<name>A0A8C5CZW1_GADMO</name>
<dbReference type="InterPro" id="IPR020479">
    <property type="entry name" value="HD_metazoa"/>
</dbReference>